<comment type="caution">
    <text evidence="1">The sequence shown here is derived from an EMBL/GenBank/DDBJ whole genome shotgun (WGS) entry which is preliminary data.</text>
</comment>
<accession>A0A432ZYS0</accession>
<dbReference type="Proteomes" id="UP000268093">
    <property type="component" value="Unassembled WGS sequence"/>
</dbReference>
<dbReference type="EMBL" id="RBNI01027847">
    <property type="protein sequence ID" value="RUO95600.1"/>
    <property type="molecule type" value="Genomic_DNA"/>
</dbReference>
<proteinExistence type="predicted"/>
<organism evidence="1 2">
    <name type="scientific">Jimgerdemannia flammicorona</name>
    <dbReference type="NCBI Taxonomy" id="994334"/>
    <lineage>
        <taxon>Eukaryota</taxon>
        <taxon>Fungi</taxon>
        <taxon>Fungi incertae sedis</taxon>
        <taxon>Mucoromycota</taxon>
        <taxon>Mucoromycotina</taxon>
        <taxon>Endogonomycetes</taxon>
        <taxon>Endogonales</taxon>
        <taxon>Endogonaceae</taxon>
        <taxon>Jimgerdemannia</taxon>
    </lineage>
</organism>
<protein>
    <recommendedName>
        <fullName evidence="3">F-box domain-containing protein</fullName>
    </recommendedName>
</protein>
<dbReference type="AlphaFoldDB" id="A0A432ZYS0"/>
<gene>
    <name evidence="1" type="ORF">BC936DRAFT_143645</name>
</gene>
<evidence type="ECO:0000313" key="1">
    <source>
        <dbReference type="EMBL" id="RUO95600.1"/>
    </source>
</evidence>
<name>A0A432ZYS0_9FUNG</name>
<reference evidence="1 2" key="1">
    <citation type="journal article" date="2018" name="New Phytol.">
        <title>Phylogenomics of Endogonaceae and evolution of mycorrhizas within Mucoromycota.</title>
        <authorList>
            <person name="Chang Y."/>
            <person name="Desiro A."/>
            <person name="Na H."/>
            <person name="Sandor L."/>
            <person name="Lipzen A."/>
            <person name="Clum A."/>
            <person name="Barry K."/>
            <person name="Grigoriev I.V."/>
            <person name="Martin F.M."/>
            <person name="Stajich J.E."/>
            <person name="Smith M.E."/>
            <person name="Bonito G."/>
            <person name="Spatafora J.W."/>
        </authorList>
    </citation>
    <scope>NUCLEOTIDE SEQUENCE [LARGE SCALE GENOMIC DNA]</scope>
    <source>
        <strain evidence="1 2">GMNB39</strain>
    </source>
</reference>
<sequence length="225" mass="26071">MPTNDRHPPILHTPPEIIKGIANHLGFVDLLRCLHVTRDFRTEAIVHLRIRYTFDFSPSDAGICTQYQLDICRALRVFALTRNQMTYDDATIFLIRLTNRLPLSHHSSGGISISAAMALVQSMVLFSEWQHDDMPPESRTASWYIKCSIRNTRFLISLYRHAHNGYYHLIYDKHIIDDYLPAWSEFVNNLSPACSGTETCQKCHNIQLFISVYIFRALRIGYIKQ</sequence>
<keyword evidence="2" id="KW-1185">Reference proteome</keyword>
<evidence type="ECO:0008006" key="3">
    <source>
        <dbReference type="Google" id="ProtNLM"/>
    </source>
</evidence>
<evidence type="ECO:0000313" key="2">
    <source>
        <dbReference type="Proteomes" id="UP000268093"/>
    </source>
</evidence>